<name>I7K0D1_9LACO</name>
<organism evidence="2 4">
    <name type="scientific">Lactobacillus gigeriorum DSM 23908 = CRBIP 24.85</name>
    <dbReference type="NCBI Taxonomy" id="1423751"/>
    <lineage>
        <taxon>Bacteria</taxon>
        <taxon>Bacillati</taxon>
        <taxon>Bacillota</taxon>
        <taxon>Bacilli</taxon>
        <taxon>Lactobacillales</taxon>
        <taxon>Lactobacillaceae</taxon>
        <taxon>Lactobacillus</taxon>
    </lineage>
</organism>
<sequence length="269" mass="31128">MEIGELLKKYRLSLGITQKQMAENIVSTSFYSRVEQGISRINAIDLLKILKLHSINKTDFFNQISVDVSDHSNNNAQLINMLFVAFFDNDLSQITTIKSKIEQDSSSSQNVKLYASLIEASLRHDPSLIDDELRFFIKKNLFNGLNWTISNLKLFVNSMFIYEIDELAFLVHSILKKYRATDNEELQKITASICINFLDLSYRNADSTFWNEILSFIKDLPNTPDLLMYKLLAKYYQALLAKDPTTLKQIRDILLLGGYHKYLDLLPKY</sequence>
<comment type="caution">
    <text evidence="2">The sequence shown here is derived from an EMBL/GenBank/DDBJ whole genome shotgun (WGS) entry which is preliminary data.</text>
</comment>
<dbReference type="InterPro" id="IPR053163">
    <property type="entry name" value="HTH-type_regulator_Rgg"/>
</dbReference>
<dbReference type="InterPro" id="IPR010057">
    <property type="entry name" value="Transcription_activator_Rgg_C"/>
</dbReference>
<evidence type="ECO:0000313" key="3">
    <source>
        <dbReference type="EMBL" id="KRN14033.1"/>
    </source>
</evidence>
<dbReference type="Pfam" id="PF21259">
    <property type="entry name" value="Rgg_C"/>
    <property type="match status" value="1"/>
</dbReference>
<dbReference type="PANTHER" id="PTHR37038:SF12">
    <property type="entry name" value="TRANSCRIPTIONAL REGULATOR"/>
    <property type="match status" value="1"/>
</dbReference>
<dbReference type="Proteomes" id="UP000009326">
    <property type="component" value="Unassembled WGS sequence"/>
</dbReference>
<evidence type="ECO:0000313" key="4">
    <source>
        <dbReference type="Proteomes" id="UP000009326"/>
    </source>
</evidence>
<dbReference type="PROSITE" id="PS50943">
    <property type="entry name" value="HTH_CROC1"/>
    <property type="match status" value="1"/>
</dbReference>
<accession>I7K0D1</accession>
<dbReference type="GO" id="GO:0003677">
    <property type="term" value="F:DNA binding"/>
    <property type="evidence" value="ECO:0007669"/>
    <property type="project" value="InterPro"/>
</dbReference>
<feature type="domain" description="HTH cro/C1-type" evidence="1">
    <location>
        <begin position="7"/>
        <end position="60"/>
    </location>
</feature>
<dbReference type="Gene3D" id="1.10.260.40">
    <property type="entry name" value="lambda repressor-like DNA-binding domains"/>
    <property type="match status" value="1"/>
</dbReference>
<evidence type="ECO:0000313" key="5">
    <source>
        <dbReference type="Proteomes" id="UP000051521"/>
    </source>
</evidence>
<reference evidence="2 4" key="1">
    <citation type="submission" date="2012-06" db="EMBL/GenBank/DDBJ databases">
        <title>Draft genome sequence of Lactobacillus gigeriorum CRBIP 24.85T, isolated from chicken crop.</title>
        <authorList>
            <person name="Cousin S."/>
            <person name="Ma L."/>
            <person name="Creno S."/>
            <person name="Clermont D."/>
            <person name="Loux V."/>
            <person name="Bizet C."/>
            <person name="Bouchier C."/>
        </authorList>
    </citation>
    <scope>NUCLEOTIDE SEQUENCE [LARGE SCALE GENOMIC DNA]</scope>
    <source>
        <strain evidence="4">CRBIP 24.85T</strain>
        <strain evidence="2">Type strain: CRBIP 24.85</strain>
    </source>
</reference>
<dbReference type="STRING" id="1423751.FC38_GL001621"/>
<dbReference type="InterPro" id="IPR001387">
    <property type="entry name" value="Cro/C1-type_HTH"/>
</dbReference>
<protein>
    <recommendedName>
        <fullName evidence="1">HTH cro/C1-type domain-containing protein</fullName>
    </recommendedName>
</protein>
<dbReference type="SUPFAM" id="SSF47413">
    <property type="entry name" value="lambda repressor-like DNA-binding domains"/>
    <property type="match status" value="1"/>
</dbReference>
<dbReference type="PATRIC" id="fig|1423751.3.peg.1674"/>
<dbReference type="InterPro" id="IPR010982">
    <property type="entry name" value="Lambda_DNA-bd_dom_sf"/>
</dbReference>
<reference evidence="3 5" key="2">
    <citation type="journal article" date="2015" name="Genome Announc.">
        <title>Expanding the biotechnology potential of lactobacilli through comparative genomics of 213 strains and associated genera.</title>
        <authorList>
            <person name="Sun Z."/>
            <person name="Harris H.M."/>
            <person name="McCann A."/>
            <person name="Guo C."/>
            <person name="Argimon S."/>
            <person name="Zhang W."/>
            <person name="Yang X."/>
            <person name="Jeffery I.B."/>
            <person name="Cooney J.C."/>
            <person name="Kagawa T.F."/>
            <person name="Liu W."/>
            <person name="Song Y."/>
            <person name="Salvetti E."/>
            <person name="Wrobel A."/>
            <person name="Rasinkangas P."/>
            <person name="Parkhill J."/>
            <person name="Rea M.C."/>
            <person name="O'Sullivan O."/>
            <person name="Ritari J."/>
            <person name="Douillard F.P."/>
            <person name="Paul Ross R."/>
            <person name="Yang R."/>
            <person name="Briner A.E."/>
            <person name="Felis G.E."/>
            <person name="de Vos W.M."/>
            <person name="Barrangou R."/>
            <person name="Klaenhammer T.R."/>
            <person name="Caufield P.W."/>
            <person name="Cui Y."/>
            <person name="Zhang H."/>
            <person name="O'Toole P.W."/>
        </authorList>
    </citation>
    <scope>NUCLEOTIDE SEQUENCE [LARGE SCALE GENOMIC DNA]</scope>
    <source>
        <strain evidence="3 5">DSM 23908</strain>
    </source>
</reference>
<dbReference type="EMBL" id="CAKC01000038">
    <property type="protein sequence ID" value="CCI86805.1"/>
    <property type="molecule type" value="Genomic_DNA"/>
</dbReference>
<dbReference type="EMBL" id="AYZO01000006">
    <property type="protein sequence ID" value="KRN14033.1"/>
    <property type="molecule type" value="Genomic_DNA"/>
</dbReference>
<gene>
    <name evidence="2" type="ORF">BN52_06950</name>
    <name evidence="3" type="ORF">FC38_GL001621</name>
</gene>
<evidence type="ECO:0000259" key="1">
    <source>
        <dbReference type="PROSITE" id="PS50943"/>
    </source>
</evidence>
<dbReference type="Pfam" id="PF01381">
    <property type="entry name" value="HTH_3"/>
    <property type="match status" value="1"/>
</dbReference>
<dbReference type="SMART" id="SM00530">
    <property type="entry name" value="HTH_XRE"/>
    <property type="match status" value="1"/>
</dbReference>
<keyword evidence="5" id="KW-1185">Reference proteome</keyword>
<dbReference type="RefSeq" id="WP_008472853.1">
    <property type="nucleotide sequence ID" value="NZ_AYZO01000006.1"/>
</dbReference>
<dbReference type="OrthoDB" id="2310942at2"/>
<dbReference type="Proteomes" id="UP000051521">
    <property type="component" value="Unassembled WGS sequence"/>
</dbReference>
<dbReference type="PANTHER" id="PTHR37038">
    <property type="entry name" value="TRANSCRIPTIONAL REGULATOR-RELATED"/>
    <property type="match status" value="1"/>
</dbReference>
<evidence type="ECO:0000313" key="2">
    <source>
        <dbReference type="EMBL" id="CCI86805.1"/>
    </source>
</evidence>
<dbReference type="CDD" id="cd00093">
    <property type="entry name" value="HTH_XRE"/>
    <property type="match status" value="1"/>
</dbReference>
<dbReference type="AlphaFoldDB" id="I7K0D1"/>
<proteinExistence type="predicted"/>